<evidence type="ECO:0000313" key="1">
    <source>
        <dbReference type="EMBL" id="OCK87503.1"/>
    </source>
</evidence>
<reference evidence="1 2" key="1">
    <citation type="journal article" date="2016" name="Nat. Commun.">
        <title>Ectomycorrhizal ecology is imprinted in the genome of the dominant symbiotic fungus Cenococcum geophilum.</title>
        <authorList>
            <consortium name="DOE Joint Genome Institute"/>
            <person name="Peter M."/>
            <person name="Kohler A."/>
            <person name="Ohm R.A."/>
            <person name="Kuo A."/>
            <person name="Krutzmann J."/>
            <person name="Morin E."/>
            <person name="Arend M."/>
            <person name="Barry K.W."/>
            <person name="Binder M."/>
            <person name="Choi C."/>
            <person name="Clum A."/>
            <person name="Copeland A."/>
            <person name="Grisel N."/>
            <person name="Haridas S."/>
            <person name="Kipfer T."/>
            <person name="LaButti K."/>
            <person name="Lindquist E."/>
            <person name="Lipzen A."/>
            <person name="Maire R."/>
            <person name="Meier B."/>
            <person name="Mihaltcheva S."/>
            <person name="Molinier V."/>
            <person name="Murat C."/>
            <person name="Poggeler S."/>
            <person name="Quandt C.A."/>
            <person name="Sperisen C."/>
            <person name="Tritt A."/>
            <person name="Tisserant E."/>
            <person name="Crous P.W."/>
            <person name="Henrissat B."/>
            <person name="Nehls U."/>
            <person name="Egli S."/>
            <person name="Spatafora J.W."/>
            <person name="Grigoriev I.V."/>
            <person name="Martin F.M."/>
        </authorList>
    </citation>
    <scope>NUCLEOTIDE SEQUENCE [LARGE SCALE GENOMIC DNA]</scope>
    <source>
        <strain evidence="1 2">1.58</strain>
    </source>
</reference>
<organism evidence="1 2">
    <name type="scientific">Cenococcum geophilum 1.58</name>
    <dbReference type="NCBI Taxonomy" id="794803"/>
    <lineage>
        <taxon>Eukaryota</taxon>
        <taxon>Fungi</taxon>
        <taxon>Dikarya</taxon>
        <taxon>Ascomycota</taxon>
        <taxon>Pezizomycotina</taxon>
        <taxon>Dothideomycetes</taxon>
        <taxon>Pleosporomycetidae</taxon>
        <taxon>Gloniales</taxon>
        <taxon>Gloniaceae</taxon>
        <taxon>Cenococcum</taxon>
    </lineage>
</organism>
<accession>A0ACC8EMS6</accession>
<protein>
    <submittedName>
        <fullName evidence="1">Uncharacterized protein</fullName>
    </submittedName>
</protein>
<name>A0ACC8EMS6_9PEZI</name>
<sequence>MAKGFDGLIEYLLEEIALCGEIGASSADFRRFVQQYYTLPDQNPAGLTFGGPETAQLTPVLDNKLYEKVWQWLTAHPDVWIGDGKKCRTFTLAGFEALEAEATERQNEPVQQDQSPTESNSTPNQTTIPNNTSRSASITPDTDLPLPQNGATQPIPETGLTENQGIQDDSNENAPESSSTEHGSRSSLQQVHPDQGTAPTNARRVDSSKRQSPAIKPRGRKPWPIPAAPPKDPVPTALRIHTNKERIWQAIAGHSVDYKRVPLHEFVLLSIIAAQGEEGIIQPELTKLSGQDKRSTPHRTDQLAAKGYIEKKSVNIRGFRTSLCTHRKFVGKSSASQHVNENSKDVFIGGTLILDNLIWYLYDLLRDIQIVSLQDLRRKLGIEKVKQWQGRALANALIRLDAAGFIKRVKAKVKGSEDVWLRCIKLLRTPNEDDHQALNFGQRAVHAGPSEGILEEDQDGDEEMRDLDLEADYGDWNMLENDEDEVEEITRIPPQWNLDQPLNNFIFDAIQAAGPRGGNSAGIRDFSMGKFWKRSLETTLTKLTDNWQKSQPPHLKHFTVIRDTAITTEKSFQKAIDAGETSWEAVKNEVQSNATKKDRPSKKPIEQPGSDLDEWGFPKLSPKLFHGRNGTSTLKQCRETIVGEGSRTVWDADLLNRLGHARTVRRGRPPKQPFPHVDSSLQTPDQIIDRRQAPSQPSAQRYRDAVRAKREANRIRKAAEELAFKELEATARKRDSQVAGLNNETQENDDPRIEIPDKPRKRRILTKVQRVKMGLLPRKRGRPPKSAYANREGSQNDGSPAMVEAAEGNTPEPPQISKKRRPRQPKKTVTAIPTEDQDMVVVQDNTSLNADASMPVANDDDVLPQTQNENGEAAPFQTPKKKRGRKPKNSALVTLPSNQEIFEETQGNAETNTTTLTGGSVENDSVPRKRGRPRKEQRPAPKRARLDLDRPTSQQSSGPTELNATTISSFTPSNGGTQAATSPARVRTVEKVVVVRPLQTKKTPRGRGRKKTQKAIDAEHTIATLTEIEGSDAEPAESIRVEPTRAEPTEEVISNIDNLEVTPSGVGSTDALPAGIEPSEFENRVQEIIKLYTDRSKPGIYVNPFTTRKIGGRGRPRKALMAIFKSGRLHELDWFGPEPQLPTQPDSARSLPSVNDASPMAAAASDTPEMRPESVPLKRKAPRPRKRQEPPSKKQRLESETIGEGISRPEQNLDVPETSTPIEVPSSTASPAPTQESAPENPELALSIAEYHSPNHQGGRESYDSPSGQEINPKKPYRSPYGGLDSAGATTEPSNFSETSASIQSQGSTTFDNGLQPSRLTALETAETGEPITSATETASLRPTNNVNTTMHHAEALARADQNRESSSLSAFPPSAPQEVDTGIQISNHGLNEKEISELAPIPANGSVRGQNGQRLSTPLEVPEAQQNLVNIPDAEIVELPEVKSTPVKNRGVVLGGGSISLLRNRIILGILENCNGVYPGAHEIQAPFYTTWDKTTSESMRPDRATLIKAIKGLIDTGKIRKLAFTYQTQSGMTLTKNILTLSSVNPLSTEVKSLQEKMIEAHPNLYYPPQVNDLLGDLQARGHHRNFEIETEVTVERLYPTVGRLERRIRLSKEEREERRREAARRAYQKRREKQISLRDSLQASLQKRKPGRPRIVRLDRLEDGNAQAARPQIVIPSQLAFIPRQVDPLYQSFDSSTQILPSHLLPTAQGGSHANINASFGLTGALPNQARLDDESDGYEASQAYDEDNFRYTNDLEKFQVHHSLESYGEGFGFGQAFAESENLESYDDRGSTAESPGTQYISGSGTESEIDRDDEHQEDQEENMGTTQIDYSRVITFDNAPPVERSDILFDSAAPTLRIVQPPEKYTGLIWDVKFGRNLGPKDFDQDYELQHITTLTDPDIRFHPTTGTFSTEFFVERNARLSIWRYDPWKGYRDARPQNLADITSQRFGRSMPVNWYDQRWMRDGGHGRFFSDVHHVMVWEHEYPWLPELEEIQFINHFMPGDHITTEETGSNDNPIVIEEDAFAGETGAFNTPHWIHYKDTEKAVHKAGRRPAVPWAPVAGQIPAMQQPLRILNSSQNVHNNPSGPKAAPTPTAEKRKRKYGPGKSKAKPTTTTPPNTSNNPLEILRAPPKRGPRFKQYKTSTSVCHIDDVATKKLLYTVVVVQTLTGGVEQIVSWGIVRKVFRNHTNFDLKTFKACWKFIQCNFYSALQKLTEVFQDAFIQAYETGEVPSIDYEDLETYDWDRVIEWTQRKFKVLPELDELPTDRQALEKAYVVEAVPPRNEVHENYFRPVVTNSRREHLLCAHTYALPLHSPKSTTPQTTTDADFARAKSWIQANIATPESRYNARAAYDKLAQLGEPLIEKVLRALLKNQSLKHQKAGRELPGRNYEFSAKFIQGFKRGLDVSNFWEAVTFKQQLDEAFKAQRPSSDSHPSNNYGQTNSSGDISMADAITNPTPNAHPAAAAGASPWGDLVDSQAATSNAQSPAAQTTPTEDRGQTPSFPLSPAAPDGALIALSDLLAHNRVKLVPRLPPINNEFGAPLPRLSTWGFTEGHYKTAAMDRSRIVWDTDVVPTPYYRFGSTLASADAATADAAPTGWAALPSPPTPDASDLMASIPLWCDIDGGVVAEWWERCVCVVLQFVALRAGTRTVEIAGSFKGLVELWEVELSVSLSAGGEPSEPGGASGAGLAEFGGGSQGEVQVED</sequence>
<evidence type="ECO:0000313" key="2">
    <source>
        <dbReference type="Proteomes" id="UP000250078"/>
    </source>
</evidence>
<dbReference type="Proteomes" id="UP000250078">
    <property type="component" value="Unassembled WGS sequence"/>
</dbReference>
<proteinExistence type="predicted"/>
<dbReference type="EMBL" id="KV748260">
    <property type="protein sequence ID" value="OCK87503.1"/>
    <property type="molecule type" value="Genomic_DNA"/>
</dbReference>
<gene>
    <name evidence="1" type="ORF">K441DRAFT_701218</name>
</gene>
<keyword evidence="2" id="KW-1185">Reference proteome</keyword>